<evidence type="ECO:0000313" key="1">
    <source>
        <dbReference type="EMBL" id="VFJ14056.1"/>
    </source>
</evidence>
<dbReference type="AlphaFoldDB" id="A0A484IGH9"/>
<organism evidence="1 2">
    <name type="scientific">Candidatus Nitrosocosmicus franklandianus</name>
    <dbReference type="NCBI Taxonomy" id="1798806"/>
    <lineage>
        <taxon>Archaea</taxon>
        <taxon>Nitrososphaerota</taxon>
        <taxon>Nitrososphaeria</taxon>
        <taxon>Nitrososphaerales</taxon>
        <taxon>Nitrososphaeraceae</taxon>
        <taxon>Candidatus Nitrosocosmicus</taxon>
    </lineage>
</organism>
<name>A0A484IGH9_9ARCH</name>
<dbReference type="InterPro" id="IPR029035">
    <property type="entry name" value="DHS-like_NAD/FAD-binding_dom"/>
</dbReference>
<gene>
    <name evidence="1" type="ORF">NFRAN_1734</name>
</gene>
<dbReference type="SUPFAM" id="SSF52467">
    <property type="entry name" value="DHS-like NAD/FAD-binding domain"/>
    <property type="match status" value="1"/>
</dbReference>
<sequence>MNENFKFTFLLGAGASVPANLPTMDSMTSRYYSDYVDSFSPEEKLVVNTLKGIVESYYSSRHDIESFMSLIKSLEDPDLKRLITHQYAELNKLDHSVIDQVYKKTQQYIRTSLEKIEWRDIGYLLPMLGFLEEQPLEIFTLNYDGIIDLFCEKNHLRYSDGFDPFWNPKVFEENLQVRIYRLHGSLYWFKTLSENIIRIPVIGLDLEHVKYISLENMSEMLIYPTMEKEKYSEIYTWLNNRFISKLNETNLLIIIGYSFRDQDITTMIKEALMRTKLWIIIVSPNANELKGSLCLSDLEISSRVIAIGYGIDSLLRSGLFYQFYNKLKNNIQLEEKTWGKQHQIEDPLSEWTGIIQAYYDLECNERIDYVLKNLENYFPKKRVEMIKKQSTNRRNLWRK</sequence>
<dbReference type="EMBL" id="LR216287">
    <property type="protein sequence ID" value="VFJ14056.1"/>
    <property type="molecule type" value="Genomic_DNA"/>
</dbReference>
<protein>
    <submittedName>
        <fullName evidence="1">Uncharacterized protein</fullName>
    </submittedName>
</protein>
<accession>A0A484IGH9</accession>
<dbReference type="KEGG" id="nfn:NFRAN_1734"/>
<dbReference type="OrthoDB" id="359201at2157"/>
<keyword evidence="2" id="KW-1185">Reference proteome</keyword>
<dbReference type="RefSeq" id="WP_134484214.1">
    <property type="nucleotide sequence ID" value="NZ_LR216287.1"/>
</dbReference>
<evidence type="ECO:0000313" key="2">
    <source>
        <dbReference type="Proteomes" id="UP000294299"/>
    </source>
</evidence>
<dbReference type="GeneID" id="39421047"/>
<dbReference type="Pfam" id="PF13289">
    <property type="entry name" value="SIR2_2"/>
    <property type="match status" value="1"/>
</dbReference>
<reference evidence="1 2" key="1">
    <citation type="submission" date="2019-02" db="EMBL/GenBank/DDBJ databases">
        <authorList>
            <person name="Lehtovirta-Morley E L."/>
        </authorList>
    </citation>
    <scope>NUCLEOTIDE SEQUENCE [LARGE SCALE GENOMIC DNA]</scope>
    <source>
        <strain evidence="1">NFRAN1</strain>
    </source>
</reference>
<proteinExistence type="predicted"/>
<dbReference type="Proteomes" id="UP000294299">
    <property type="component" value="Chromosome NFRAN"/>
</dbReference>